<evidence type="ECO:0000313" key="2">
    <source>
        <dbReference type="Proteomes" id="UP001162060"/>
    </source>
</evidence>
<dbReference type="EMBL" id="CAKLBY020000071">
    <property type="protein sequence ID" value="CAK7923843.1"/>
    <property type="molecule type" value="Genomic_DNA"/>
</dbReference>
<proteinExistence type="predicted"/>
<dbReference type="AlphaFoldDB" id="A0AAV1TPU5"/>
<dbReference type="Proteomes" id="UP001162060">
    <property type="component" value="Unassembled WGS sequence"/>
</dbReference>
<comment type="caution">
    <text evidence="1">The sequence shown here is derived from an EMBL/GenBank/DDBJ whole genome shotgun (WGS) entry which is preliminary data.</text>
</comment>
<reference evidence="1" key="1">
    <citation type="submission" date="2024-01" db="EMBL/GenBank/DDBJ databases">
        <authorList>
            <person name="Webb A."/>
        </authorList>
    </citation>
    <scope>NUCLEOTIDE SEQUENCE</scope>
    <source>
        <strain evidence="1">Pm1</strain>
    </source>
</reference>
<name>A0AAV1TPU5_9STRA</name>
<organism evidence="1 2">
    <name type="scientific">Peronospora matthiolae</name>
    <dbReference type="NCBI Taxonomy" id="2874970"/>
    <lineage>
        <taxon>Eukaryota</taxon>
        <taxon>Sar</taxon>
        <taxon>Stramenopiles</taxon>
        <taxon>Oomycota</taxon>
        <taxon>Peronosporomycetes</taxon>
        <taxon>Peronosporales</taxon>
        <taxon>Peronosporaceae</taxon>
        <taxon>Peronospora</taxon>
    </lineage>
</organism>
<evidence type="ECO:0000313" key="1">
    <source>
        <dbReference type="EMBL" id="CAK7923843.1"/>
    </source>
</evidence>
<gene>
    <name evidence="1" type="ORF">PM001_LOCUS8993</name>
</gene>
<accession>A0AAV1TPU5</accession>
<evidence type="ECO:0008006" key="3">
    <source>
        <dbReference type="Google" id="ProtNLM"/>
    </source>
</evidence>
<protein>
    <recommendedName>
        <fullName evidence="3">Secreted protein</fullName>
    </recommendedName>
</protein>
<sequence>MCCALCFFVEYTHLAVVSLLYEAFTSVRLNNIGGESRGERWEFHDGRVPSDRGFPFSVSNPVQRFEPSFQYIRKTTMP</sequence>